<organism evidence="1 2">
    <name type="scientific">Capnocytophaga stomatis</name>
    <dbReference type="NCBI Taxonomy" id="1848904"/>
    <lineage>
        <taxon>Bacteria</taxon>
        <taxon>Pseudomonadati</taxon>
        <taxon>Bacteroidota</taxon>
        <taxon>Flavobacteriia</taxon>
        <taxon>Flavobacteriales</taxon>
        <taxon>Flavobacteriaceae</taxon>
        <taxon>Capnocytophaga</taxon>
    </lineage>
</organism>
<accession>A0A250FVX8</accession>
<evidence type="ECO:0000313" key="1">
    <source>
        <dbReference type="EMBL" id="ATA89243.1"/>
    </source>
</evidence>
<dbReference type="AlphaFoldDB" id="A0A250FVX8"/>
<proteinExistence type="predicted"/>
<sequence length="149" mass="17617">MRNGLLLIALCVSQFGFSQNQLDSKVTLSLGHQLPRTPRWNVDYVYSFNEQYGLGMQIGYGNYFIMPLKFEYIDTRLPFEKDYSLFEIRPELYYNIVPNLKGIQFFASAEFFYIKHSDKLTNYSYYNPNGNGFLCYESAVYRRIKKEVI</sequence>
<dbReference type="Proteomes" id="UP000217348">
    <property type="component" value="Chromosome"/>
</dbReference>
<dbReference type="KEGG" id="csto:CGC58_05600"/>
<name>A0A250FVX8_9FLAO</name>
<evidence type="ECO:0008006" key="3">
    <source>
        <dbReference type="Google" id="ProtNLM"/>
    </source>
</evidence>
<dbReference type="OrthoDB" id="1256349at2"/>
<dbReference type="RefSeq" id="WP_095895685.1">
    <property type="nucleotide sequence ID" value="NZ_CP022387.1"/>
</dbReference>
<protein>
    <recommendedName>
        <fullName evidence="3">Outer membrane protein beta-barrel domain-containing protein</fullName>
    </recommendedName>
</protein>
<dbReference type="EMBL" id="CP022387">
    <property type="protein sequence ID" value="ATA89243.1"/>
    <property type="molecule type" value="Genomic_DNA"/>
</dbReference>
<evidence type="ECO:0000313" key="2">
    <source>
        <dbReference type="Proteomes" id="UP000217348"/>
    </source>
</evidence>
<gene>
    <name evidence="1" type="ORF">CGC58_05600</name>
</gene>
<reference evidence="2" key="1">
    <citation type="submission" date="2017-06" db="EMBL/GenBank/DDBJ databases">
        <title>Capnocytophaga spp. assemblies.</title>
        <authorList>
            <person name="Gulvik C.A."/>
        </authorList>
    </citation>
    <scope>NUCLEOTIDE SEQUENCE [LARGE SCALE GENOMIC DNA]</scope>
    <source>
        <strain evidence="2">H2177</strain>
    </source>
</reference>